<evidence type="ECO:0000313" key="3">
    <source>
        <dbReference type="EMBL" id="KAB8337120.1"/>
    </source>
</evidence>
<feature type="region of interest" description="Disordered" evidence="1">
    <location>
        <begin position="134"/>
        <end position="184"/>
    </location>
</feature>
<feature type="region of interest" description="Disordered" evidence="1">
    <location>
        <begin position="1"/>
        <end position="89"/>
    </location>
</feature>
<feature type="region of interest" description="Disordered" evidence="1">
    <location>
        <begin position="610"/>
        <end position="636"/>
    </location>
</feature>
<feature type="compositionally biased region" description="Basic residues" evidence="1">
    <location>
        <begin position="490"/>
        <end position="501"/>
    </location>
</feature>
<organism evidence="3 4">
    <name type="scientific">Carpinus fangiana</name>
    <dbReference type="NCBI Taxonomy" id="176857"/>
    <lineage>
        <taxon>Eukaryota</taxon>
        <taxon>Viridiplantae</taxon>
        <taxon>Streptophyta</taxon>
        <taxon>Embryophyta</taxon>
        <taxon>Tracheophyta</taxon>
        <taxon>Spermatophyta</taxon>
        <taxon>Magnoliopsida</taxon>
        <taxon>eudicotyledons</taxon>
        <taxon>Gunneridae</taxon>
        <taxon>Pentapetalae</taxon>
        <taxon>rosids</taxon>
        <taxon>fabids</taxon>
        <taxon>Fagales</taxon>
        <taxon>Betulaceae</taxon>
        <taxon>Carpinus</taxon>
    </lineage>
</organism>
<dbReference type="PANTHER" id="PTHR39607">
    <property type="entry name" value="XANTHOCILLIN BIOSYNTHESIS CLUSTER TRANSCRIPTION FACTOR XANC-RELATED"/>
    <property type="match status" value="1"/>
</dbReference>
<protein>
    <recommendedName>
        <fullName evidence="2">BZIP domain-containing protein</fullName>
    </recommendedName>
</protein>
<feature type="compositionally biased region" description="Polar residues" evidence="1">
    <location>
        <begin position="159"/>
        <end position="174"/>
    </location>
</feature>
<proteinExistence type="predicted"/>
<dbReference type="GO" id="GO:0003700">
    <property type="term" value="F:DNA-binding transcription factor activity"/>
    <property type="evidence" value="ECO:0007669"/>
    <property type="project" value="InterPro"/>
</dbReference>
<dbReference type="InterPro" id="IPR052635">
    <property type="entry name" value="Sec_Metab_Biosynth_Reg"/>
</dbReference>
<feature type="compositionally biased region" description="Basic and acidic residues" evidence="1">
    <location>
        <begin position="72"/>
        <end position="86"/>
    </location>
</feature>
<name>A0A5N6KPX9_9ROSI</name>
<evidence type="ECO:0000259" key="2">
    <source>
        <dbReference type="PROSITE" id="PS00036"/>
    </source>
</evidence>
<dbReference type="AlphaFoldDB" id="A0A5N6KPX9"/>
<feature type="compositionally biased region" description="Polar residues" evidence="1">
    <location>
        <begin position="9"/>
        <end position="21"/>
    </location>
</feature>
<accession>A0A5N6KPX9</accession>
<dbReference type="OrthoDB" id="5387389at2759"/>
<feature type="compositionally biased region" description="Low complexity" evidence="1">
    <location>
        <begin position="140"/>
        <end position="150"/>
    </location>
</feature>
<feature type="region of interest" description="Disordered" evidence="1">
    <location>
        <begin position="480"/>
        <end position="507"/>
    </location>
</feature>
<comment type="caution">
    <text evidence="3">The sequence shown here is derived from an EMBL/GenBank/DDBJ whole genome shotgun (WGS) entry which is preliminary data.</text>
</comment>
<reference evidence="3 4" key="1">
    <citation type="submission" date="2019-06" db="EMBL/GenBank/DDBJ databases">
        <title>A chromosomal-level reference genome of Carpinus fangiana (Coryloideae, Betulaceae).</title>
        <authorList>
            <person name="Yang X."/>
            <person name="Wang Z."/>
            <person name="Zhang L."/>
            <person name="Hao G."/>
            <person name="Liu J."/>
            <person name="Yang Y."/>
        </authorList>
    </citation>
    <scope>NUCLEOTIDE SEQUENCE [LARGE SCALE GENOMIC DNA]</scope>
    <source>
        <strain evidence="3">Cfa_2016G</strain>
        <tissue evidence="3">Leaf</tissue>
    </source>
</reference>
<evidence type="ECO:0000256" key="1">
    <source>
        <dbReference type="SAM" id="MobiDB-lite"/>
    </source>
</evidence>
<dbReference type="EMBL" id="VIBQ01000009">
    <property type="protein sequence ID" value="KAB8337120.1"/>
    <property type="molecule type" value="Genomic_DNA"/>
</dbReference>
<feature type="domain" description="BZIP" evidence="2">
    <location>
        <begin position="57"/>
        <end position="72"/>
    </location>
</feature>
<evidence type="ECO:0000313" key="4">
    <source>
        <dbReference type="Proteomes" id="UP000327013"/>
    </source>
</evidence>
<dbReference type="PROSITE" id="PS00036">
    <property type="entry name" value="BZIP_BASIC"/>
    <property type="match status" value="1"/>
</dbReference>
<gene>
    <name evidence="3" type="ORF">FH972_021424</name>
</gene>
<keyword evidence="4" id="KW-1185">Reference proteome</keyword>
<dbReference type="Proteomes" id="UP000327013">
    <property type="component" value="Unassembled WGS sequence"/>
</dbReference>
<dbReference type="InterPro" id="IPR004827">
    <property type="entry name" value="bZIP"/>
</dbReference>
<sequence>MSEQRRNENQQGPSNPGTTGRQRVEQHDPAPENTTATLEEPLAPEDDWTQVSDPLERRKIQNRLAQRKLREKSRIQKEAAARDSQNRKFASAAYTTPEPDAPLYDEDQSAAPLSGAPWGTFPMGLPMRRSVSYTHSNQDARSAASSQASRTSGTRDESSTGQQQQGLNSTTRSTGGAKHRFRQPVIRSPVWRKVGPPLICGWVQGHARFRGETARVQNMDNDRRRFCAPRRGAKSTARGGGVEMIGCVKSGTILRSDEPGEGRASAERASRHARSVVYLHARGRSLLATWLAVREEAVTTAEATSQSTTGRHAISRIASASSSTQCFRSVSGASGGHSVAGGCLVDEATIYCAYQNDGRQPDLYHAWIARVTPEQPTRRSRGPADGLGEFTRVVERRGHHMTGRACGRSAGMPTRAQTPLGLCCWLSRDASIYRVAAPRVSLGLDETGLRRSQSAARGLNDAAKVARPIAKLRRSALQKSRAWHSAAEKHRSHRQGRRKQRCSVQASPSRANAKRCMVRAVPPVAATRWFVLHHVSEPAAGGRPLGALALLLSLQSNRAASNEPGPAAALEPTDLPVARICLAGQGHPVPLVVQLFVELAWILQTPRVTPPFRRRPTLRPPSGFHAPPSQPHQTAA</sequence>
<dbReference type="PANTHER" id="PTHR39607:SF2">
    <property type="entry name" value="BZIP DOMAIN-CONTAINING PROTEIN"/>
    <property type="match status" value="1"/>
</dbReference>